<dbReference type="OrthoDB" id="3872739at2"/>
<feature type="transmembrane region" description="Helical" evidence="2">
    <location>
        <begin position="194"/>
        <end position="212"/>
    </location>
</feature>
<comment type="caution">
    <text evidence="3">The sequence shown here is derived from an EMBL/GenBank/DDBJ whole genome shotgun (WGS) entry which is preliminary data.</text>
</comment>
<evidence type="ECO:0000256" key="1">
    <source>
        <dbReference type="SAM" id="MobiDB-lite"/>
    </source>
</evidence>
<name>A0A372JJS8_9ACTN</name>
<feature type="compositionally biased region" description="Acidic residues" evidence="1">
    <location>
        <begin position="11"/>
        <end position="21"/>
    </location>
</feature>
<reference evidence="3 4" key="1">
    <citation type="submission" date="2018-08" db="EMBL/GenBank/DDBJ databases">
        <title>Actinomadura jelena sp. nov., a novel Actinomycete isolated from soil in Chad.</title>
        <authorList>
            <person name="Shi L."/>
        </authorList>
    </citation>
    <scope>NUCLEOTIDE SEQUENCE [LARGE SCALE GENOMIC DNA]</scope>
    <source>
        <strain evidence="3 4">NEAU-G17</strain>
    </source>
</reference>
<keyword evidence="2" id="KW-1133">Transmembrane helix</keyword>
<dbReference type="AlphaFoldDB" id="A0A372JJS8"/>
<evidence type="ECO:0000256" key="2">
    <source>
        <dbReference type="SAM" id="Phobius"/>
    </source>
</evidence>
<evidence type="ECO:0000313" key="4">
    <source>
        <dbReference type="Proteomes" id="UP000261811"/>
    </source>
</evidence>
<feature type="region of interest" description="Disordered" evidence="1">
    <location>
        <begin position="213"/>
        <end position="236"/>
    </location>
</feature>
<gene>
    <name evidence="3" type="ORF">DZF91_18420</name>
</gene>
<dbReference type="EMBL" id="QURH01000300">
    <property type="protein sequence ID" value="RFU40200.1"/>
    <property type="molecule type" value="Genomic_DNA"/>
</dbReference>
<dbReference type="Proteomes" id="UP000261811">
    <property type="component" value="Unassembled WGS sequence"/>
</dbReference>
<dbReference type="RefSeq" id="WP_117358694.1">
    <property type="nucleotide sequence ID" value="NZ_QURH01000300.1"/>
</dbReference>
<evidence type="ECO:0000313" key="3">
    <source>
        <dbReference type="EMBL" id="RFU40200.1"/>
    </source>
</evidence>
<organism evidence="3 4">
    <name type="scientific">Actinomadura logoneensis</name>
    <dbReference type="NCBI Taxonomy" id="2293572"/>
    <lineage>
        <taxon>Bacteria</taxon>
        <taxon>Bacillati</taxon>
        <taxon>Actinomycetota</taxon>
        <taxon>Actinomycetes</taxon>
        <taxon>Streptosporangiales</taxon>
        <taxon>Thermomonosporaceae</taxon>
        <taxon>Actinomadura</taxon>
    </lineage>
</organism>
<keyword evidence="2" id="KW-0812">Transmembrane</keyword>
<protein>
    <submittedName>
        <fullName evidence="3">Lipopolysaccharide biosynthesis protein</fullName>
    </submittedName>
</protein>
<keyword evidence="2" id="KW-0472">Membrane</keyword>
<accession>A0A372JJS8</accession>
<keyword evidence="4" id="KW-1185">Reference proteome</keyword>
<feature type="compositionally biased region" description="Basic residues" evidence="1">
    <location>
        <begin position="214"/>
        <end position="227"/>
    </location>
</feature>
<feature type="region of interest" description="Disordered" evidence="1">
    <location>
        <begin position="1"/>
        <end position="37"/>
    </location>
</feature>
<feature type="transmembrane region" description="Helical" evidence="2">
    <location>
        <begin position="43"/>
        <end position="63"/>
    </location>
</feature>
<proteinExistence type="predicted"/>
<sequence length="236" mass="23605">MTTSHTRTAEDGQDPGPDDSTDTGPMPVTAEPPRGPAGLARGLALPAAMIAIGAAAGAGYGLLMPPSYEASANVLVASDKSGSATDAVNYAQAYGRLAVLPETLTWAPAPPWGSSAESAARRLRVSTSPDAPLIRITASAPRPGRAAALANAAAAALVRYGTGHRADTGVRVVLMSNALVPATAGSPEPVLDTAVGAASGGLLAALAMLAGLRRPQRTGRPSRRTRAGRTGTEAAK</sequence>